<feature type="transmembrane region" description="Helical" evidence="2">
    <location>
        <begin position="1285"/>
        <end position="1301"/>
    </location>
</feature>
<name>A0A6P2CI80_9NOCA</name>
<sequence length="1415" mass="146800">MILAFVQSPGLIAADTKYDLTENPLGFLARAAHLWSSQSPLGQVQNQAYGYFFPHGAFFALGDLAGIPAWITQRLWWALLLLVGFWGVVRLAEALGVGSRASRVVAGIAFALSPRVVTTLGSISSETLPMMLAPWVLLPVVLALNGGNARSLRLLAARSALAVALMGAVNAAATAMACLVAALWWIVHRPNRTWWIFTLWWIPFVALATLWWIVPLLLLGALSPPFLDYIESAAVTTQWTSLAEVLRGTGSWTPFVSPERVGGAVLVTQPAAVVVTGAVAAAGLAGLAMRRMPGRGRLVFVLLVGIAGLTIGYLGQMSSPVAEQVRMLLDGPGAPLRNIHKLEPLVRLPIALGIAHLLAKVPLPGAVPARQWRSAFAHPERNRLVAFASLILVALAASTALVWTGKAAPRGAYSEVPQYWHDAAAWLDENAGDGADAARALVVPGAPFGVQVWGLTRDEPLQALAQTPWAVRDAVPLTPGGAIRSLDSVQRLLADGRSSEGLATTLRSQGVGYLVVRNDLDPATSRSTRPILVHQALDGSPGVEKVAEFGETVERDLPDDVVADGDLRPPYPAVEIYRVGSEDAPPVTAGPYTVDADAVPRVQGGPEAVQRLAENGGLAQGPVLFAPDAHRADLPVGPITVTDMPRDRETDFGRVDGNTSGLRAPDDPRRTRNAVADYDVPDTPRVEGSWTGADVTVSSSAADATQLGGASPGATAAAAFDGDPSTGWFSSLSEAARGQWLELDLDTPVDSALFEVTTSPAALGAPVRWLEVETDSGTTAVKIDSPGEPVTVALPGGGADRIRITASRTEDGSAGVQFGISEVRVLDFAGGEPTPVPIVHRTALPPVPDGAQPQRWLLTQELPGRRACVESDPEGGDVRCNTGLPLPAEEAGPFTRSLSVPSPTAVEPEITLRSRAGAALDELLATPDHVTATGLADVTDPRGGPAAATDGDPRTSWTAPQSGVGSAGPLATLDLDLPEDTEVTALRLTAAEGALPAAPTRVAVDLGNGPQVRDVEWDGGTATVPLHGHTTDRIAFGVVDTEEVADLTAFGAVERRAGGVAEIAVLGAGGDPVAGSGVRPESETTGRIVTVPCETGPVLRIGGTAVRTSITATAGALAAGDPVRATVCDDGETPLPIPAGDVDVRVDPGSAFSVDSVLLTTPGSGALGGAEPRPTGTGAWTANHREVSLAPADEDRLLVVPESVNPGWQARVGDTALTSVVVDGWQQGWVVPAGAVPAAGGDVTLEYPADDWYRLSVFGGLALLVPLLAAALVRPRRLVARPTSRTWRSPVLAAAGLLVAAVVAGGWWGGAVALAVGGGAFAVARRRGTAFASRALVVLTGTAALAGSAALATGPWQSRGGYVGHEWWVQLPFVVSVVALGVATLPLSRAVVERLTERRFRSRSTARRDGSSTSA</sequence>
<feature type="compositionally biased region" description="Polar residues" evidence="1">
    <location>
        <begin position="955"/>
        <end position="964"/>
    </location>
</feature>
<feature type="compositionally biased region" description="Basic and acidic residues" evidence="1">
    <location>
        <begin position="644"/>
        <end position="654"/>
    </location>
</feature>
<feature type="transmembrane region" description="Helical" evidence="2">
    <location>
        <begin position="384"/>
        <end position="403"/>
    </location>
</feature>
<feature type="transmembrane region" description="Helical" evidence="2">
    <location>
        <begin position="1307"/>
        <end position="1324"/>
    </location>
</feature>
<feature type="transmembrane region" description="Helical" evidence="2">
    <location>
        <begin position="1336"/>
        <end position="1356"/>
    </location>
</feature>
<dbReference type="Pfam" id="PF11847">
    <property type="entry name" value="GT-C_AftD"/>
    <property type="match status" value="1"/>
</dbReference>
<dbReference type="Gene3D" id="2.60.120.260">
    <property type="entry name" value="Galactose-binding domain-like"/>
    <property type="match status" value="2"/>
</dbReference>
<feature type="transmembrane region" description="Helical" evidence="2">
    <location>
        <begin position="1252"/>
        <end position="1273"/>
    </location>
</feature>
<keyword evidence="2" id="KW-1133">Transmembrane helix</keyword>
<dbReference type="Pfam" id="PF24607">
    <property type="entry name" value="CBM_AftD"/>
    <property type="match status" value="2"/>
</dbReference>
<reference evidence="4 5" key="1">
    <citation type="submission" date="2018-07" db="EMBL/GenBank/DDBJ databases">
        <title>Genome sequence of Rhodococcus rhodnii ATCC 35071 from Rhodnius prolixus.</title>
        <authorList>
            <person name="Patel V."/>
            <person name="Vogel K.J."/>
        </authorList>
    </citation>
    <scope>NUCLEOTIDE SEQUENCE [LARGE SCALE GENOMIC DNA]</scope>
    <source>
        <strain evidence="4 5">ATCC 35071</strain>
    </source>
</reference>
<feature type="transmembrane region" description="Helical" evidence="2">
    <location>
        <begin position="75"/>
        <end position="92"/>
    </location>
</feature>
<evidence type="ECO:0000256" key="1">
    <source>
        <dbReference type="SAM" id="MobiDB-lite"/>
    </source>
</evidence>
<dbReference type="InterPro" id="IPR008979">
    <property type="entry name" value="Galactose-bd-like_sf"/>
</dbReference>
<dbReference type="InterPro" id="IPR021798">
    <property type="entry name" value="AftD_N"/>
</dbReference>
<feature type="transmembrane region" description="Helical" evidence="2">
    <location>
        <begin position="48"/>
        <end position="69"/>
    </location>
</feature>
<accession>A0A6P2CI80</accession>
<protein>
    <submittedName>
        <fullName evidence="4">DUF3367 domain-containing protein</fullName>
    </submittedName>
</protein>
<evidence type="ECO:0000259" key="3">
    <source>
        <dbReference type="PROSITE" id="PS50022"/>
    </source>
</evidence>
<keyword evidence="2" id="KW-0812">Transmembrane</keyword>
<evidence type="ECO:0000256" key="2">
    <source>
        <dbReference type="SAM" id="Phobius"/>
    </source>
</evidence>
<feature type="transmembrane region" description="Helical" evidence="2">
    <location>
        <begin position="160"/>
        <end position="187"/>
    </location>
</feature>
<gene>
    <name evidence="4" type="ORF">DW322_07045</name>
</gene>
<feature type="region of interest" description="Disordered" evidence="1">
    <location>
        <begin position="636"/>
        <end position="674"/>
    </location>
</feature>
<keyword evidence="2" id="KW-0472">Membrane</keyword>
<feature type="transmembrane region" description="Helical" evidence="2">
    <location>
        <begin position="345"/>
        <end position="363"/>
    </location>
</feature>
<organism evidence="4 5">
    <name type="scientific">Rhodococcus rhodnii</name>
    <dbReference type="NCBI Taxonomy" id="38312"/>
    <lineage>
        <taxon>Bacteria</taxon>
        <taxon>Bacillati</taxon>
        <taxon>Actinomycetota</taxon>
        <taxon>Actinomycetes</taxon>
        <taxon>Mycobacteriales</taxon>
        <taxon>Nocardiaceae</taxon>
        <taxon>Rhodococcus</taxon>
    </lineage>
</organism>
<feature type="transmembrane region" description="Helical" evidence="2">
    <location>
        <begin position="104"/>
        <end position="124"/>
    </location>
</feature>
<dbReference type="InterPro" id="IPR000421">
    <property type="entry name" value="FA58C"/>
</dbReference>
<dbReference type="InterPro" id="IPR056997">
    <property type="entry name" value="CBM_AftD"/>
</dbReference>
<feature type="domain" description="F5/8 type C" evidence="3">
    <location>
        <begin position="678"/>
        <end position="748"/>
    </location>
</feature>
<dbReference type="GO" id="GO:0016740">
    <property type="term" value="F:transferase activity"/>
    <property type="evidence" value="ECO:0007669"/>
    <property type="project" value="InterPro"/>
</dbReference>
<dbReference type="Proteomes" id="UP000471120">
    <property type="component" value="Unassembled WGS sequence"/>
</dbReference>
<dbReference type="SUPFAM" id="SSF49785">
    <property type="entry name" value="Galactose-binding domain-like"/>
    <property type="match status" value="2"/>
</dbReference>
<dbReference type="EMBL" id="QRCM01000001">
    <property type="protein sequence ID" value="TXG92494.1"/>
    <property type="molecule type" value="Genomic_DNA"/>
</dbReference>
<comment type="caution">
    <text evidence="4">The sequence shown here is derived from an EMBL/GenBank/DDBJ whole genome shotgun (WGS) entry which is preliminary data.</text>
</comment>
<feature type="transmembrane region" description="Helical" evidence="2">
    <location>
        <begin position="1368"/>
        <end position="1392"/>
    </location>
</feature>
<dbReference type="PROSITE" id="PS50022">
    <property type="entry name" value="FA58C_3"/>
    <property type="match status" value="1"/>
</dbReference>
<proteinExistence type="predicted"/>
<feature type="transmembrane region" description="Helical" evidence="2">
    <location>
        <begin position="298"/>
        <end position="315"/>
    </location>
</feature>
<feature type="transmembrane region" description="Helical" evidence="2">
    <location>
        <begin position="199"/>
        <end position="222"/>
    </location>
</feature>
<evidence type="ECO:0000313" key="5">
    <source>
        <dbReference type="Proteomes" id="UP000471120"/>
    </source>
</evidence>
<feature type="region of interest" description="Disordered" evidence="1">
    <location>
        <begin position="932"/>
        <end position="968"/>
    </location>
</feature>
<evidence type="ECO:0000313" key="4">
    <source>
        <dbReference type="EMBL" id="TXG92494.1"/>
    </source>
</evidence>